<keyword evidence="7" id="KW-0224">Dipeptidase</keyword>
<dbReference type="Proteomes" id="UP000650616">
    <property type="component" value="Unassembled WGS sequence"/>
</dbReference>
<name>A0AAW3ZYP0_9BACT</name>
<accession>A0AAW3ZYP0</accession>
<dbReference type="PROSITE" id="PS51318">
    <property type="entry name" value="TAT"/>
    <property type="match status" value="1"/>
</dbReference>
<reference evidence="7 8" key="1">
    <citation type="submission" date="2015-08" db="EMBL/GenBank/DDBJ databases">
        <title>Comparative genomics of the Campylobacter concisus group.</title>
        <authorList>
            <person name="Yee E."/>
            <person name="Chapman M.H."/>
            <person name="Huynh S."/>
            <person name="Bono J.L."/>
            <person name="On S.L."/>
            <person name="St Leger J."/>
            <person name="Foster G."/>
            <person name="Parker C.T."/>
            <person name="Miller W.G."/>
        </authorList>
    </citation>
    <scope>NUCLEOTIDE SEQUENCE [LARGE SCALE GENOMIC DNA]</scope>
    <source>
        <strain evidence="7 8">RM9337</strain>
    </source>
</reference>
<proteinExistence type="inferred from homology"/>
<keyword evidence="3" id="KW-0645">Protease</keyword>
<dbReference type="PANTHER" id="PTHR20842:SF0">
    <property type="entry name" value="ALPHA-ASPARTYL DIPEPTIDASE"/>
    <property type="match status" value="1"/>
</dbReference>
<evidence type="ECO:0000256" key="5">
    <source>
        <dbReference type="ARBA" id="ARBA00022825"/>
    </source>
</evidence>
<dbReference type="CDD" id="cd03146">
    <property type="entry name" value="GAT1_Peptidase_E"/>
    <property type="match status" value="1"/>
</dbReference>
<dbReference type="InterPro" id="IPR019546">
    <property type="entry name" value="TAT_signal_bac_arc"/>
</dbReference>
<dbReference type="RefSeq" id="WP_170017248.1">
    <property type="nucleotide sequence ID" value="NZ_CP012545.1"/>
</dbReference>
<evidence type="ECO:0000313" key="8">
    <source>
        <dbReference type="Proteomes" id="UP000650616"/>
    </source>
</evidence>
<dbReference type="GO" id="GO:0016805">
    <property type="term" value="F:dipeptidase activity"/>
    <property type="evidence" value="ECO:0007669"/>
    <property type="project" value="UniProtKB-KW"/>
</dbReference>
<dbReference type="EMBL" id="LIWG01000017">
    <property type="protein sequence ID" value="MBE3608861.1"/>
    <property type="molecule type" value="Genomic_DNA"/>
</dbReference>
<evidence type="ECO:0000313" key="9">
    <source>
        <dbReference type="Proteomes" id="UP001318760"/>
    </source>
</evidence>
<dbReference type="SUPFAM" id="SSF52317">
    <property type="entry name" value="Class I glutamine amidotransferase-like"/>
    <property type="match status" value="1"/>
</dbReference>
<gene>
    <name evidence="7" type="primary">pepE</name>
    <name evidence="6" type="ORF">CCAL12919_08965</name>
    <name evidence="7" type="ORF">CCAL9337_09035</name>
</gene>
<keyword evidence="4 7" id="KW-0378">Hydrolase</keyword>
<dbReference type="NCBIfam" id="NF003642">
    <property type="entry name" value="PRK05282.1"/>
    <property type="match status" value="1"/>
</dbReference>
<dbReference type="EC" id="3.4.13.21" evidence="7"/>
<dbReference type="Pfam" id="PF03575">
    <property type="entry name" value="Peptidase_S51"/>
    <property type="match status" value="1"/>
</dbReference>
<keyword evidence="2" id="KW-0500">Molybdenum</keyword>
<reference evidence="6 9" key="2">
    <citation type="submission" date="2020-10" db="EMBL/GenBank/DDBJ databases">
        <title>Campylobacter californiensis sp. nov. isolated from cattle and feral swine in California.</title>
        <authorList>
            <person name="Miller W.G."/>
        </authorList>
    </citation>
    <scope>NUCLEOTIDE SEQUENCE [LARGE SCALE GENOMIC DNA]</scope>
    <source>
        <strain evidence="6 9">RM12919</strain>
    </source>
</reference>
<dbReference type="GO" id="GO:0006508">
    <property type="term" value="P:proteolysis"/>
    <property type="evidence" value="ECO:0007669"/>
    <property type="project" value="UniProtKB-KW"/>
</dbReference>
<comment type="similarity">
    <text evidence="1">Belongs to the peptidase S51 family.</text>
</comment>
<protein>
    <submittedName>
        <fullName evidence="7">Dipeptidase PepE</fullName>
        <ecNumber evidence="7">3.4.13.21</ecNumber>
    </submittedName>
</protein>
<dbReference type="AlphaFoldDB" id="A0AAW3ZYP0"/>
<dbReference type="GO" id="GO:0008236">
    <property type="term" value="F:serine-type peptidase activity"/>
    <property type="evidence" value="ECO:0007669"/>
    <property type="project" value="UniProtKB-KW"/>
</dbReference>
<evidence type="ECO:0000256" key="1">
    <source>
        <dbReference type="ARBA" id="ARBA00006534"/>
    </source>
</evidence>
<evidence type="ECO:0000256" key="2">
    <source>
        <dbReference type="ARBA" id="ARBA00022505"/>
    </source>
</evidence>
<dbReference type="Proteomes" id="UP001318760">
    <property type="component" value="Unassembled WGS sequence"/>
</dbReference>
<evidence type="ECO:0000256" key="4">
    <source>
        <dbReference type="ARBA" id="ARBA00022801"/>
    </source>
</evidence>
<organism evidence="7 8">
    <name type="scientific">Campylobacter californiensis</name>
    <dbReference type="NCBI Taxonomy" id="1032243"/>
    <lineage>
        <taxon>Bacteria</taxon>
        <taxon>Pseudomonadati</taxon>
        <taxon>Campylobacterota</taxon>
        <taxon>Epsilonproteobacteria</taxon>
        <taxon>Campylobacterales</taxon>
        <taxon>Campylobacteraceae</taxon>
        <taxon>Campylobacter</taxon>
    </lineage>
</organism>
<dbReference type="InterPro" id="IPR005320">
    <property type="entry name" value="Peptidase_S51"/>
</dbReference>
<evidence type="ECO:0000313" key="7">
    <source>
        <dbReference type="EMBL" id="MBE3608861.1"/>
    </source>
</evidence>
<dbReference type="EMBL" id="JADBHS010000024">
    <property type="protein sequence ID" value="MBE2987242.1"/>
    <property type="molecule type" value="Genomic_DNA"/>
</dbReference>
<dbReference type="PANTHER" id="PTHR20842">
    <property type="entry name" value="PROTEASE S51 ALPHA-ASPARTYL DIPEPTIDASE"/>
    <property type="match status" value="1"/>
</dbReference>
<dbReference type="InterPro" id="IPR006311">
    <property type="entry name" value="TAT_signal"/>
</dbReference>
<evidence type="ECO:0000256" key="3">
    <source>
        <dbReference type="ARBA" id="ARBA00022670"/>
    </source>
</evidence>
<keyword evidence="5" id="KW-0720">Serine protease</keyword>
<sequence length="285" mass="31641">MKSSRRDFLKVAALGAGATLLGTTNLQADEKERTFVPSNRDYSKQKALLLSSSGYKDTGFLTHAVDWINDLIIKPNNLQNKKIVFIPYANLRAGYDKFEEKLKKALERLNLNIVSIHHAKDPVKEIENADCIFVGGGNTFKLVHDLYENKLVALISQKVANGTPYIGWSAGANVAGASMMTTNDMPIIEPESFNTFSIFPHQINPHFISGKPVGHNGESREERLEEFLIANQNSTVYALPEGSAFLIDGKKAKFISMQPAPVGSALIFKYKKDIEKMAPNTVFEY</sequence>
<dbReference type="NCBIfam" id="TIGR01409">
    <property type="entry name" value="TAT_signal_seq"/>
    <property type="match status" value="1"/>
</dbReference>
<dbReference type="Gene3D" id="3.40.50.880">
    <property type="match status" value="1"/>
</dbReference>
<evidence type="ECO:0000313" key="6">
    <source>
        <dbReference type="EMBL" id="MBE2987242.1"/>
    </source>
</evidence>
<comment type="caution">
    <text evidence="7">The sequence shown here is derived from an EMBL/GenBank/DDBJ whole genome shotgun (WGS) entry which is preliminary data.</text>
</comment>
<dbReference type="InterPro" id="IPR029062">
    <property type="entry name" value="Class_I_gatase-like"/>
</dbReference>
<keyword evidence="8" id="KW-1185">Reference proteome</keyword>